<reference evidence="7 8" key="1">
    <citation type="submission" date="2017-04" db="EMBL/GenBank/DDBJ databases">
        <title>Draft genome sequence of Marssonina coronaria NL1: causal agent of apple blotch.</title>
        <authorList>
            <person name="Cheng Q."/>
        </authorList>
    </citation>
    <scope>NUCLEOTIDE SEQUENCE [LARGE SCALE GENOMIC DNA]</scope>
    <source>
        <strain evidence="7 8">NL1</strain>
    </source>
</reference>
<evidence type="ECO:0000259" key="6">
    <source>
        <dbReference type="Pfam" id="PF25078"/>
    </source>
</evidence>
<dbReference type="InterPro" id="IPR050308">
    <property type="entry name" value="MukB/SMC"/>
</dbReference>
<keyword evidence="1" id="KW-0963">Cytoplasm</keyword>
<feature type="coiled-coil region" evidence="3">
    <location>
        <begin position="845"/>
        <end position="879"/>
    </location>
</feature>
<sequence>MNGAPLAPIGQVHAPRPSQDMQNIIGGQGPHDGENHNHHRNEHDDENANPRTTYNATASVNRRSARGGPESRGRTALKGSRNGTMNGYEERPRYNPINPTRPQSATLVNVNDPIQVHLLVETALGDSREFEILSPEEVDALKKQCQTLTQRIEQTRQNLAIQSKYRDAAISMAKLYSPSERDKKRSVGGQRDRRGMFAHNRNSSDSVREADQERIASEKKCEDLAAELLALEKRVTEAQTKLLKHTAGILQMTHKGPNKTPMGQAGTQQQGIPGSPESMYTSSNARDSFEPFGDELFFDERSLYRPADRLDVLDNVGQESFLPQSQGPSQEQMQIIANTEQKLEDLNSRLREVIIRVNPGREATYSTPTRDEKSTDAGATLQSHLDYLEKSIMTIDQENGAQTSRAQQQSEAAAEKTLKELNGRVRNLLLAYDPNRPEPPQLTGNGPNEQLRYFREGLGAVEAELSRSSSAATKNMATQGTLEQMEAVMKGLWDTIQSGERDQRQRKADRRKARSLQNLPEDDDDSPDEDGDQNEKFSLQAFSTKFQQLHSQSSRLKDQKKVLQRQIKQQRELNSKSDASKDAQMVQKVEELQRTQNLLTRTEADADSVRQQLSDMMEKLDEANQRELMRDQARSNSESAAVRQAQEELKGRNQKLQRVEEDLSLSTKKIRQVEEELDRRNQKIATLEKDLQDMKNDQSIRNAELQGKMTDSESRIASLTQELAAVGAAQSTFEKQLQEKQKAINDKEKEMEDMNMEIATLRTEVTIARAELDGAYGSRAQRAAEVAVNPAIQKEIDTLLQTNLALTAEVAALREKGTGDPATEATLKKELAETIEEFEVMIKASIEWEKERESLEGMVDKLRDEREALDEQLSDEKVRWMGMKSPGLEGGMAPANTSTTVLRDEFKKMMRDTRAEHVRVLRAEQAERRRLEDELRALKKAQGLGKPSLSQSISA</sequence>
<dbReference type="Proteomes" id="UP000242519">
    <property type="component" value="Unassembled WGS sequence"/>
</dbReference>
<comment type="caution">
    <text evidence="7">The sequence shown here is derived from an EMBL/GenBank/DDBJ whole genome shotgun (WGS) entry which is preliminary data.</text>
</comment>
<feature type="region of interest" description="Disordered" evidence="4">
    <location>
        <begin position="1"/>
        <end position="97"/>
    </location>
</feature>
<dbReference type="InterPro" id="IPR056703">
    <property type="entry name" value="DUF7801"/>
</dbReference>
<evidence type="ECO:0000256" key="2">
    <source>
        <dbReference type="ARBA" id="ARBA00023125"/>
    </source>
</evidence>
<feature type="compositionally biased region" description="Polar residues" evidence="4">
    <location>
        <begin position="265"/>
        <end position="286"/>
    </location>
</feature>
<name>A0A218Z4X0_9HELO</name>
<evidence type="ECO:0000313" key="8">
    <source>
        <dbReference type="Proteomes" id="UP000242519"/>
    </source>
</evidence>
<dbReference type="GO" id="GO:0005737">
    <property type="term" value="C:cytoplasm"/>
    <property type="evidence" value="ECO:0007669"/>
    <property type="project" value="TreeGrafter"/>
</dbReference>
<protein>
    <submittedName>
        <fullName evidence="7">Uncharacterized protein</fullName>
    </submittedName>
</protein>
<feature type="region of interest" description="Disordered" evidence="4">
    <location>
        <begin position="496"/>
        <end position="534"/>
    </location>
</feature>
<dbReference type="PANTHER" id="PTHR42963">
    <property type="entry name" value="CHROMOSOME PARTITION PROTEIN MUKB"/>
    <property type="match status" value="1"/>
</dbReference>
<feature type="compositionally biased region" description="Basic and acidic residues" evidence="4">
    <location>
        <begin position="31"/>
        <end position="48"/>
    </location>
</feature>
<dbReference type="Pfam" id="PF25078">
    <property type="entry name" value="DUF7801"/>
    <property type="match status" value="1"/>
</dbReference>
<feature type="coiled-coil region" evidence="3">
    <location>
        <begin position="914"/>
        <end position="941"/>
    </location>
</feature>
<feature type="coiled-coil region" evidence="3">
    <location>
        <begin position="329"/>
        <end position="356"/>
    </location>
</feature>
<feature type="domain" description="Up-regulated during septation protein 1" evidence="5">
    <location>
        <begin position="116"/>
        <end position="253"/>
    </location>
</feature>
<accession>A0A218Z4X0</accession>
<feature type="compositionally biased region" description="Polar residues" evidence="4">
    <location>
        <begin position="50"/>
        <end position="62"/>
    </location>
</feature>
<keyword evidence="8" id="KW-1185">Reference proteome</keyword>
<evidence type="ECO:0000313" key="7">
    <source>
        <dbReference type="EMBL" id="OWP02812.1"/>
    </source>
</evidence>
<feature type="compositionally biased region" description="Basic and acidic residues" evidence="4">
    <location>
        <begin position="645"/>
        <end position="654"/>
    </location>
</feature>
<evidence type="ECO:0000256" key="3">
    <source>
        <dbReference type="SAM" id="Coils"/>
    </source>
</evidence>
<dbReference type="Pfam" id="PF15456">
    <property type="entry name" value="Uds1"/>
    <property type="match status" value="1"/>
</dbReference>
<feature type="region of interest" description="Disordered" evidence="4">
    <location>
        <begin position="176"/>
        <end position="214"/>
    </location>
</feature>
<dbReference type="Gene3D" id="1.10.287.1490">
    <property type="match status" value="1"/>
</dbReference>
<feature type="region of interest" description="Disordered" evidence="4">
    <location>
        <begin position="548"/>
        <end position="585"/>
    </location>
</feature>
<organism evidence="7 8">
    <name type="scientific">Diplocarpon coronariae</name>
    <dbReference type="NCBI Taxonomy" id="2795749"/>
    <lineage>
        <taxon>Eukaryota</taxon>
        <taxon>Fungi</taxon>
        <taxon>Dikarya</taxon>
        <taxon>Ascomycota</taxon>
        <taxon>Pezizomycotina</taxon>
        <taxon>Leotiomycetes</taxon>
        <taxon>Helotiales</taxon>
        <taxon>Drepanopezizaceae</taxon>
        <taxon>Diplocarpon</taxon>
    </lineage>
</organism>
<keyword evidence="2" id="KW-0238">DNA-binding</keyword>
<feature type="compositionally biased region" description="Acidic residues" evidence="4">
    <location>
        <begin position="520"/>
        <end position="532"/>
    </location>
</feature>
<dbReference type="OrthoDB" id="5569911at2759"/>
<feature type="region of interest" description="Disordered" evidence="4">
    <location>
        <begin position="628"/>
        <end position="654"/>
    </location>
</feature>
<evidence type="ECO:0000256" key="1">
    <source>
        <dbReference type="ARBA" id="ARBA00022490"/>
    </source>
</evidence>
<feature type="compositionally biased region" description="Basic and acidic residues" evidence="4">
    <location>
        <begin position="179"/>
        <end position="195"/>
    </location>
</feature>
<evidence type="ECO:0000259" key="5">
    <source>
        <dbReference type="Pfam" id="PF15456"/>
    </source>
</evidence>
<dbReference type="GO" id="GO:0003677">
    <property type="term" value="F:DNA binding"/>
    <property type="evidence" value="ECO:0007669"/>
    <property type="project" value="UniProtKB-KW"/>
</dbReference>
<evidence type="ECO:0000256" key="4">
    <source>
        <dbReference type="SAM" id="MobiDB-lite"/>
    </source>
</evidence>
<dbReference type="EMBL" id="MZNU01000208">
    <property type="protein sequence ID" value="OWP02812.1"/>
    <property type="molecule type" value="Genomic_DNA"/>
</dbReference>
<proteinExistence type="predicted"/>
<feature type="domain" description="DUF7801" evidence="6">
    <location>
        <begin position="736"/>
        <end position="882"/>
    </location>
</feature>
<dbReference type="AlphaFoldDB" id="A0A218Z4X0"/>
<keyword evidence="3" id="KW-0175">Coiled coil</keyword>
<feature type="compositionally biased region" description="Basic and acidic residues" evidence="4">
    <location>
        <begin position="569"/>
        <end position="581"/>
    </location>
</feature>
<gene>
    <name evidence="7" type="ORF">B2J93_5034</name>
</gene>
<feature type="region of interest" description="Disordered" evidence="4">
    <location>
        <begin position="257"/>
        <end position="286"/>
    </location>
</feature>
<dbReference type="InterPro" id="IPR029191">
    <property type="entry name" value="Uds1"/>
</dbReference>
<dbReference type="PANTHER" id="PTHR42963:SF1">
    <property type="entry name" value="DUF4476 DOMAIN-CONTAINING PROTEIN"/>
    <property type="match status" value="1"/>
</dbReference>
<dbReference type="InParanoid" id="A0A218Z4X0"/>